<dbReference type="PROSITE" id="PS50404">
    <property type="entry name" value="GST_NTER"/>
    <property type="match status" value="1"/>
</dbReference>
<keyword evidence="9" id="KW-1185">Reference proteome</keyword>
<dbReference type="OrthoDB" id="414243at2759"/>
<evidence type="ECO:0000256" key="2">
    <source>
        <dbReference type="ARBA" id="ARBA00012452"/>
    </source>
</evidence>
<evidence type="ECO:0000256" key="4">
    <source>
        <dbReference type="ARBA" id="ARBA00038317"/>
    </source>
</evidence>
<dbReference type="EC" id="2.5.1.18" evidence="2"/>
<name>A0A0J7KFJ9_LASNI</name>
<evidence type="ECO:0000256" key="5">
    <source>
        <dbReference type="ARBA" id="ARBA00047960"/>
    </source>
</evidence>
<dbReference type="InterPro" id="IPR050213">
    <property type="entry name" value="GST_superfamily"/>
</dbReference>
<dbReference type="GO" id="GO:0004364">
    <property type="term" value="F:glutathione transferase activity"/>
    <property type="evidence" value="ECO:0007669"/>
    <property type="project" value="UniProtKB-EC"/>
</dbReference>
<dbReference type="STRING" id="67767.A0A0J7KFJ9"/>
<dbReference type="SFLD" id="SFLDG00363">
    <property type="entry name" value="AMPS_(cytGST):_Alpha-__Mu-__Pi"/>
    <property type="match status" value="1"/>
</dbReference>
<evidence type="ECO:0000256" key="3">
    <source>
        <dbReference type="ARBA" id="ARBA00022679"/>
    </source>
</evidence>
<dbReference type="FunFam" id="1.20.1050.10:FF:000030">
    <property type="entry name" value="Glutathione S-transferase S1"/>
    <property type="match status" value="1"/>
</dbReference>
<gene>
    <name evidence="8" type="ORF">RF55_11371</name>
</gene>
<dbReference type="PANTHER" id="PTHR11571">
    <property type="entry name" value="GLUTATHIONE S-TRANSFERASE"/>
    <property type="match status" value="1"/>
</dbReference>
<dbReference type="Pfam" id="PF14497">
    <property type="entry name" value="GST_C_3"/>
    <property type="match status" value="1"/>
</dbReference>
<sequence length="239" mass="27665">MLRRIRLNRLDIKSLSFQHHLQLREEPEITGNHKSQNMSTYKLTYFNVTGLGEPIRFLLSQSGIKFEDVRIEFEDWPKLKSSMPLGQMPVLEIDGKAYHQSKAISRFIAKKGNLYGSNELEALEIDAAIETIDDLRQALSIYYWEKDPAIKEKLKQVAYEKLPFYLDKLEAQVKKNGGYFVGGKLSWADLLWTAYSDYLSFVLAGDPNKDHPELKKLVEKVRALPNIKAYIEKRPKTQL</sequence>
<dbReference type="SFLD" id="SFLDS00019">
    <property type="entry name" value="Glutathione_Transferase_(cytos"/>
    <property type="match status" value="1"/>
</dbReference>
<dbReference type="CDD" id="cd03039">
    <property type="entry name" value="GST_N_Sigma_like"/>
    <property type="match status" value="1"/>
</dbReference>
<evidence type="ECO:0000256" key="1">
    <source>
        <dbReference type="ARBA" id="ARBA00011738"/>
    </source>
</evidence>
<dbReference type="Gene3D" id="1.20.1050.10">
    <property type="match status" value="1"/>
</dbReference>
<dbReference type="PROSITE" id="PS50405">
    <property type="entry name" value="GST_CTER"/>
    <property type="match status" value="1"/>
</dbReference>
<dbReference type="EMBL" id="LBMM01008228">
    <property type="protein sequence ID" value="KMQ89039.1"/>
    <property type="molecule type" value="Genomic_DNA"/>
</dbReference>
<dbReference type="PANTHER" id="PTHR11571:SF224">
    <property type="entry name" value="HEMATOPOIETIC PROSTAGLANDIN D SYNTHASE"/>
    <property type="match status" value="1"/>
</dbReference>
<dbReference type="AlphaFoldDB" id="A0A0J7KFJ9"/>
<dbReference type="PaxDb" id="67767-A0A0J7KFJ9"/>
<evidence type="ECO:0000259" key="7">
    <source>
        <dbReference type="PROSITE" id="PS50405"/>
    </source>
</evidence>
<feature type="domain" description="GST N-terminal" evidence="6">
    <location>
        <begin position="39"/>
        <end position="116"/>
    </location>
</feature>
<dbReference type="SUPFAM" id="SSF52833">
    <property type="entry name" value="Thioredoxin-like"/>
    <property type="match status" value="1"/>
</dbReference>
<dbReference type="Pfam" id="PF02798">
    <property type="entry name" value="GST_N"/>
    <property type="match status" value="1"/>
</dbReference>
<comment type="caution">
    <text evidence="8">The sequence shown here is derived from an EMBL/GenBank/DDBJ whole genome shotgun (WGS) entry which is preliminary data.</text>
</comment>
<evidence type="ECO:0000313" key="8">
    <source>
        <dbReference type="EMBL" id="KMQ89039.1"/>
    </source>
</evidence>
<dbReference type="GO" id="GO:0004602">
    <property type="term" value="F:glutathione peroxidase activity"/>
    <property type="evidence" value="ECO:0007669"/>
    <property type="project" value="UniProtKB-ARBA"/>
</dbReference>
<dbReference type="CDD" id="cd03192">
    <property type="entry name" value="GST_C_Sigma_like"/>
    <property type="match status" value="1"/>
</dbReference>
<evidence type="ECO:0000313" key="9">
    <source>
        <dbReference type="Proteomes" id="UP000036403"/>
    </source>
</evidence>
<comment type="similarity">
    <text evidence="4">Belongs to the GST superfamily. Sigma family.</text>
</comment>
<dbReference type="InterPro" id="IPR010987">
    <property type="entry name" value="Glutathione-S-Trfase_C-like"/>
</dbReference>
<comment type="subunit">
    <text evidence="1">Homodimer.</text>
</comment>
<dbReference type="InterPro" id="IPR004046">
    <property type="entry name" value="GST_C"/>
</dbReference>
<reference evidence="8 9" key="1">
    <citation type="submission" date="2015-04" db="EMBL/GenBank/DDBJ databases">
        <title>Lasius niger genome sequencing.</title>
        <authorList>
            <person name="Konorov E.A."/>
            <person name="Nikitin M.A."/>
            <person name="Kirill M.V."/>
            <person name="Chang P."/>
        </authorList>
    </citation>
    <scope>NUCLEOTIDE SEQUENCE [LARGE SCALE GENOMIC DNA]</scope>
    <source>
        <tissue evidence="8">Whole</tissue>
    </source>
</reference>
<dbReference type="InterPro" id="IPR004045">
    <property type="entry name" value="Glutathione_S-Trfase_N"/>
</dbReference>
<dbReference type="InterPro" id="IPR036282">
    <property type="entry name" value="Glutathione-S-Trfase_C_sf"/>
</dbReference>
<dbReference type="SUPFAM" id="SSF47616">
    <property type="entry name" value="GST C-terminal domain-like"/>
    <property type="match status" value="1"/>
</dbReference>
<dbReference type="InterPro" id="IPR036249">
    <property type="entry name" value="Thioredoxin-like_sf"/>
</dbReference>
<dbReference type="FunFam" id="3.40.30.10:FF:000035">
    <property type="entry name" value="hematopoietic prostaglandin D synthase"/>
    <property type="match status" value="1"/>
</dbReference>
<accession>A0A0J7KFJ9</accession>
<dbReference type="SFLD" id="SFLDG01205">
    <property type="entry name" value="AMPS.1"/>
    <property type="match status" value="1"/>
</dbReference>
<dbReference type="Gene3D" id="3.40.30.10">
    <property type="entry name" value="Glutaredoxin"/>
    <property type="match status" value="1"/>
</dbReference>
<dbReference type="GO" id="GO:0006749">
    <property type="term" value="P:glutathione metabolic process"/>
    <property type="evidence" value="ECO:0007669"/>
    <property type="project" value="TreeGrafter"/>
</dbReference>
<keyword evidence="3 8" id="KW-0808">Transferase</keyword>
<protein>
    <recommendedName>
        <fullName evidence="2">glutathione transferase</fullName>
        <ecNumber evidence="2">2.5.1.18</ecNumber>
    </recommendedName>
</protein>
<comment type="catalytic activity">
    <reaction evidence="5">
        <text>RX + glutathione = an S-substituted glutathione + a halide anion + H(+)</text>
        <dbReference type="Rhea" id="RHEA:16437"/>
        <dbReference type="ChEBI" id="CHEBI:15378"/>
        <dbReference type="ChEBI" id="CHEBI:16042"/>
        <dbReference type="ChEBI" id="CHEBI:17792"/>
        <dbReference type="ChEBI" id="CHEBI:57925"/>
        <dbReference type="ChEBI" id="CHEBI:90779"/>
        <dbReference type="EC" id="2.5.1.18"/>
    </reaction>
</comment>
<feature type="domain" description="GST C-terminal" evidence="7">
    <location>
        <begin position="118"/>
        <end position="239"/>
    </location>
</feature>
<proteinExistence type="inferred from homology"/>
<organism evidence="8 9">
    <name type="scientific">Lasius niger</name>
    <name type="common">Black garden ant</name>
    <dbReference type="NCBI Taxonomy" id="67767"/>
    <lineage>
        <taxon>Eukaryota</taxon>
        <taxon>Metazoa</taxon>
        <taxon>Ecdysozoa</taxon>
        <taxon>Arthropoda</taxon>
        <taxon>Hexapoda</taxon>
        <taxon>Insecta</taxon>
        <taxon>Pterygota</taxon>
        <taxon>Neoptera</taxon>
        <taxon>Endopterygota</taxon>
        <taxon>Hymenoptera</taxon>
        <taxon>Apocrita</taxon>
        <taxon>Aculeata</taxon>
        <taxon>Formicoidea</taxon>
        <taxon>Formicidae</taxon>
        <taxon>Formicinae</taxon>
        <taxon>Lasius</taxon>
        <taxon>Lasius</taxon>
    </lineage>
</organism>
<dbReference type="InterPro" id="IPR040079">
    <property type="entry name" value="Glutathione_S-Trfase"/>
</dbReference>
<evidence type="ECO:0000259" key="6">
    <source>
        <dbReference type="PROSITE" id="PS50404"/>
    </source>
</evidence>
<dbReference type="Proteomes" id="UP000036403">
    <property type="component" value="Unassembled WGS sequence"/>
</dbReference>